<dbReference type="PANTHER" id="PTHR13224">
    <property type="entry name" value="THYROID HORMONE RECEPTOR-ASSOCIATED PROTEIN-RELATED"/>
    <property type="match status" value="1"/>
</dbReference>
<feature type="domain" description="Mediator of RNA polymerase II transcription subunit 16 central helical bridge" evidence="13">
    <location>
        <begin position="512"/>
        <end position="697"/>
    </location>
</feature>
<keyword evidence="15" id="KW-1185">Reference proteome</keyword>
<dbReference type="InterPro" id="IPR048616">
    <property type="entry name" value="MED16_bridge"/>
</dbReference>
<dbReference type="Pfam" id="PF11635">
    <property type="entry name" value="Med16_N"/>
    <property type="match status" value="2"/>
</dbReference>
<evidence type="ECO:0000256" key="10">
    <source>
        <dbReference type="ARBA" id="ARBA00032015"/>
    </source>
</evidence>
<keyword evidence="8 11" id="KW-0804">Transcription</keyword>
<evidence type="ECO:0000313" key="15">
    <source>
        <dbReference type="Proteomes" id="UP001148838"/>
    </source>
</evidence>
<comment type="function">
    <text evidence="11">Component of the Mediator complex, a coactivator involved in the regulated transcription of nearly all RNA polymerase II-dependent genes. Mediator functions as a bridge to convey information from gene-specific regulatory proteins to the basal RNA polymerase II transcription machinery. Mediator is recruited to promoters by direct interactions with regulatory proteins and serves as a scaffold for the assembly of a functional preinitiation complex with RNA polymerase II and the general transcription factors.</text>
</comment>
<dbReference type="InterPro" id="IPR021665">
    <property type="entry name" value="Mediator_Med16_N"/>
</dbReference>
<keyword evidence="9 11" id="KW-0539">Nucleus</keyword>
<organism evidence="14 15">
    <name type="scientific">Periplaneta americana</name>
    <name type="common">American cockroach</name>
    <name type="synonym">Blatta americana</name>
    <dbReference type="NCBI Taxonomy" id="6978"/>
    <lineage>
        <taxon>Eukaryota</taxon>
        <taxon>Metazoa</taxon>
        <taxon>Ecdysozoa</taxon>
        <taxon>Arthropoda</taxon>
        <taxon>Hexapoda</taxon>
        <taxon>Insecta</taxon>
        <taxon>Pterygota</taxon>
        <taxon>Neoptera</taxon>
        <taxon>Polyneoptera</taxon>
        <taxon>Dictyoptera</taxon>
        <taxon>Blattodea</taxon>
        <taxon>Blattoidea</taxon>
        <taxon>Blattidae</taxon>
        <taxon>Blattinae</taxon>
        <taxon>Periplaneta</taxon>
    </lineage>
</organism>
<comment type="subcellular location">
    <subcellularLocation>
        <location evidence="1 11">Nucleus</location>
    </subcellularLocation>
</comment>
<evidence type="ECO:0000256" key="5">
    <source>
        <dbReference type="ARBA" id="ARBA00022737"/>
    </source>
</evidence>
<accession>A0ABQ8TDE6</accession>
<keyword evidence="6 11" id="KW-0805">Transcription regulation</keyword>
<evidence type="ECO:0000256" key="8">
    <source>
        <dbReference type="ARBA" id="ARBA00023163"/>
    </source>
</evidence>
<evidence type="ECO:0000256" key="1">
    <source>
        <dbReference type="ARBA" id="ARBA00004123"/>
    </source>
</evidence>
<keyword evidence="4" id="KW-0853">WD repeat</keyword>
<dbReference type="PANTHER" id="PTHR13224:SF6">
    <property type="entry name" value="MEDIATOR OF RNA POLYMERASE II TRANSCRIPTION SUBUNIT 16"/>
    <property type="match status" value="1"/>
</dbReference>
<evidence type="ECO:0000256" key="6">
    <source>
        <dbReference type="ARBA" id="ARBA00023015"/>
    </source>
</evidence>
<protein>
    <recommendedName>
        <fullName evidence="3 11">Mediator of RNA polymerase II transcription subunit 16</fullName>
    </recommendedName>
    <alternativeName>
        <fullName evidence="10 11">Mediator complex subunit 16</fullName>
    </alternativeName>
</protein>
<evidence type="ECO:0000256" key="4">
    <source>
        <dbReference type="ARBA" id="ARBA00022574"/>
    </source>
</evidence>
<dbReference type="Pfam" id="PF20718">
    <property type="entry name" value="Med16_bridge"/>
    <property type="match status" value="1"/>
</dbReference>
<comment type="similarity">
    <text evidence="2 11">Belongs to the Mediator complex subunit 16 family.</text>
</comment>
<evidence type="ECO:0000256" key="2">
    <source>
        <dbReference type="ARBA" id="ARBA00006543"/>
    </source>
</evidence>
<evidence type="ECO:0000259" key="13">
    <source>
        <dbReference type="Pfam" id="PF20718"/>
    </source>
</evidence>
<name>A0ABQ8TDE6_PERAM</name>
<feature type="domain" description="Mediator complex subunit Med16 N-terminal" evidence="12">
    <location>
        <begin position="104"/>
        <end position="207"/>
    </location>
</feature>
<keyword evidence="7 11" id="KW-0010">Activator</keyword>
<sequence>MVTSGISFSLHEGNTLCSVSSQNIVAFTTTTELEDASGKTWGSHVYVADLNTPWHSHKVTSNKVGVTALEWDLPGDKLLVADSAGNVELWSFKEHILNDWVRLASAAFPGEHILGAAFFHNGKKISLVVEKKDNMYYNEKFTHLRFPPSVRSFGGRPMEGCLVISTTGMVGVVMASREGQPIVTSDSLGSTRHRITAVDICYGKSKQTDICMRELHISSEATGAFKRTVSDWGCVAPSDRWHLDGHFLVAVSSGSVSLPIQCFRVSVRQGDEKCVIMSQALPSFFLQSSPIKENQYRHVAQLKFVVREDADSLVVAANGDNGCLVEIWELREKPLPIHKLFQKSHSTQPEPFKTVVSTKCSISSSLQKMTTQNLIEIVMDTCITAKLQLWQHQSHFMSTSSVACITTSKLSITTTMPPPCYVMVALTDGSIHCLYRDSLKQVATASLNQVWRQEEPPSAKQPRVNLRVAHLDMSWLGCVLVAADTHGQLYLYRLLPISEPGGPMTVPYACTLLEYCLVTGLDWWDLLVSLRPSMMDTVCDRFTESFNRQLPHVQQFHYVQFLNIKTSLYRQRDGTQSKAADLTSLLMLHSVATAFKSLLRPSDLSSHDKGPAESLAAAMTDALTDVDKVLFHLEAKEFTVEPSTLQSLQQLIQWVADLALNLLARLPEQRKGAGYELLRDYKALNTLRELLVVIRIWGLLRQSCLPVFVRSAENLDVLALLFKLLSRLVQSAEPDESLLGESHVQLHPTDEQWNIFDTFRPVTKSTYSSVKRLIKSTYLDFNKQNLITQSQGKKWNSLHHNPQLIPDLPRKSSVAAFRLATGHDCLAKHLHRIGIYQSPNCPLCNSNQEMDSNTSKSVCQWLTMTISLKNIGVQEVK</sequence>
<evidence type="ECO:0000256" key="9">
    <source>
        <dbReference type="ARBA" id="ARBA00023242"/>
    </source>
</evidence>
<dbReference type="EMBL" id="JAJSOF020000013">
    <property type="protein sequence ID" value="KAJ4443855.1"/>
    <property type="molecule type" value="Genomic_DNA"/>
</dbReference>
<reference evidence="14 15" key="1">
    <citation type="journal article" date="2022" name="Allergy">
        <title>Genome assembly and annotation of Periplaneta americana reveal a comprehensive cockroach allergen profile.</title>
        <authorList>
            <person name="Wang L."/>
            <person name="Xiong Q."/>
            <person name="Saelim N."/>
            <person name="Wang L."/>
            <person name="Nong W."/>
            <person name="Wan A.T."/>
            <person name="Shi M."/>
            <person name="Liu X."/>
            <person name="Cao Q."/>
            <person name="Hui J.H.L."/>
            <person name="Sookrung N."/>
            <person name="Leung T.F."/>
            <person name="Tungtrongchitr A."/>
            <person name="Tsui S.K.W."/>
        </authorList>
    </citation>
    <scope>NUCLEOTIDE SEQUENCE [LARGE SCALE GENOMIC DNA]</scope>
    <source>
        <strain evidence="14">PWHHKU_190912</strain>
    </source>
</reference>
<evidence type="ECO:0000256" key="3">
    <source>
        <dbReference type="ARBA" id="ARBA00019614"/>
    </source>
</evidence>
<comment type="subunit">
    <text evidence="11">Component of the Mediator complex.</text>
</comment>
<gene>
    <name evidence="11" type="primary">MED16</name>
    <name evidence="14" type="ORF">ANN_05642</name>
</gene>
<proteinExistence type="inferred from homology"/>
<keyword evidence="5" id="KW-0677">Repeat</keyword>
<evidence type="ECO:0000259" key="12">
    <source>
        <dbReference type="Pfam" id="PF11635"/>
    </source>
</evidence>
<evidence type="ECO:0000256" key="11">
    <source>
        <dbReference type="RuleBase" id="RU364149"/>
    </source>
</evidence>
<dbReference type="SUPFAM" id="SSF69322">
    <property type="entry name" value="Tricorn protease domain 2"/>
    <property type="match status" value="1"/>
</dbReference>
<evidence type="ECO:0000313" key="14">
    <source>
        <dbReference type="EMBL" id="KAJ4443855.1"/>
    </source>
</evidence>
<comment type="caution">
    <text evidence="14">The sequence shown here is derived from an EMBL/GenBank/DDBJ whole genome shotgun (WGS) entry which is preliminary data.</text>
</comment>
<feature type="domain" description="Mediator complex subunit Med16 N-terminal" evidence="12">
    <location>
        <begin position="244"/>
        <end position="449"/>
    </location>
</feature>
<dbReference type="Proteomes" id="UP001148838">
    <property type="component" value="Unassembled WGS sequence"/>
</dbReference>
<evidence type="ECO:0000256" key="7">
    <source>
        <dbReference type="ARBA" id="ARBA00023159"/>
    </source>
</evidence>
<dbReference type="InterPro" id="IPR048338">
    <property type="entry name" value="Mediator_Med16"/>
</dbReference>